<reference evidence="1 2" key="1">
    <citation type="journal article" date="2015" name="Annu Rev Anim Biosci">
        <title>The Genome 10K Project: a way forward.</title>
        <authorList>
            <person name="Koepfli K.P."/>
            <person name="Paten B."/>
            <person name="O'Brien S.J."/>
            <person name="Koepfli K.P."/>
            <person name="Paten B."/>
            <person name="Antunes A."/>
            <person name="Belov K."/>
            <person name="Bustamante C."/>
            <person name="Castoe T.A."/>
            <person name="Clawson H."/>
            <person name="Crawford A.J."/>
            <person name="Diekhans M."/>
            <person name="Distel D."/>
            <person name="Durbin R."/>
            <person name="Earl D."/>
            <person name="Fujita M.K."/>
            <person name="Gamble T."/>
            <person name="Georges A."/>
            <person name="Gemmell N."/>
            <person name="Gilbert M.T."/>
            <person name="Graves J.M."/>
            <person name="Green R.E."/>
            <person name="Hickey G."/>
            <person name="Jarvis E.D."/>
            <person name="Johnson W."/>
            <person name="Komissarov A."/>
            <person name="Korf I."/>
            <person name="Kuhn R."/>
            <person name="Larkin D.M."/>
            <person name="Lewin H."/>
            <person name="Lopez J.V."/>
            <person name="Ma J."/>
            <person name="Marques-Bonet T."/>
            <person name="Miller W."/>
            <person name="Murphy R."/>
            <person name="Pevzner P."/>
            <person name="Shapiro B."/>
            <person name="Steiner C."/>
            <person name="Tamazian G."/>
            <person name="Venkatesh B."/>
            <person name="Wang J."/>
            <person name="Wayne R."/>
            <person name="Wiley E."/>
            <person name="Yang H."/>
            <person name="Zhang G."/>
            <person name="Haussler D."/>
            <person name="Ryder O."/>
            <person name="O'Brien S.J."/>
        </authorList>
    </citation>
    <scope>NUCLEOTIDE SEQUENCE</scope>
</reference>
<proteinExistence type="predicted"/>
<dbReference type="Ensembl" id="ENSRFET00010034399.1">
    <property type="protein sequence ID" value="ENSRFEP00010031727.1"/>
    <property type="gene ID" value="ENSRFEG00010020971.1"/>
</dbReference>
<sequence>MPGSLVWRWAQLRKTSRKSVSPSVLCLTSTYCVLNTVPPLEDDNGNSNSGHVKIFLPKKMLECLPKCSSLPKSTAGTLMTDHDAALLLDFFLIMCDPSPLIP</sequence>
<protein>
    <submittedName>
        <fullName evidence="1">Uncharacterized protein</fullName>
    </submittedName>
</protein>
<organism evidence="1 2">
    <name type="scientific">Rhinolophus ferrumequinum</name>
    <name type="common">Greater horseshoe bat</name>
    <dbReference type="NCBI Taxonomy" id="59479"/>
    <lineage>
        <taxon>Eukaryota</taxon>
        <taxon>Metazoa</taxon>
        <taxon>Chordata</taxon>
        <taxon>Craniata</taxon>
        <taxon>Vertebrata</taxon>
        <taxon>Euteleostomi</taxon>
        <taxon>Mammalia</taxon>
        <taxon>Eutheria</taxon>
        <taxon>Laurasiatheria</taxon>
        <taxon>Chiroptera</taxon>
        <taxon>Yinpterochiroptera</taxon>
        <taxon>Rhinolophoidea</taxon>
        <taxon>Rhinolophidae</taxon>
        <taxon>Rhinolophinae</taxon>
        <taxon>Rhinolophus</taxon>
    </lineage>
</organism>
<name>A0A671G9P6_RHIFE</name>
<dbReference type="GeneTree" id="ENSGT01030000235179"/>
<dbReference type="AlphaFoldDB" id="A0A671G9P6"/>
<evidence type="ECO:0000313" key="1">
    <source>
        <dbReference type="Ensembl" id="ENSRFEP00010031727.1"/>
    </source>
</evidence>
<evidence type="ECO:0000313" key="2">
    <source>
        <dbReference type="Proteomes" id="UP000472240"/>
    </source>
</evidence>
<accession>A0A671G9P6</accession>
<reference evidence="2" key="3">
    <citation type="submission" date="2018-12" db="EMBL/GenBank/DDBJ databases">
        <title>G10K-VGP greater horseshoe bat female genome, primary haplotype.</title>
        <authorList>
            <person name="Teeling E."/>
            <person name="Myers G."/>
            <person name="Vernes S."/>
            <person name="Pippel M."/>
            <person name="Winkler S."/>
            <person name="Fedrigo O."/>
            <person name="Rhie A."/>
            <person name="Koren S."/>
            <person name="Phillippy A."/>
            <person name="Lewin H."/>
            <person name="Damas J."/>
            <person name="Howe K."/>
            <person name="Mountcastle J."/>
            <person name="Jarvis E.D."/>
        </authorList>
    </citation>
    <scope>NUCLEOTIDE SEQUENCE [LARGE SCALE GENOMIC DNA]</scope>
</reference>
<dbReference type="InParanoid" id="A0A671G9P6"/>
<reference evidence="1 2" key="2">
    <citation type="journal article" date="2018" name="Annu Rev Anim Biosci">
        <title>Bat Biology, Genomes, and the Bat1K Project: To Generate Chromosome-Level Genomes for All Living Bat Species.</title>
        <authorList>
            <person name="Teeling E.C."/>
            <person name="Vernes S.C."/>
            <person name="Davalos L.M."/>
            <person name="Ray D.A."/>
            <person name="Gilbert M.T.P."/>
            <person name="Myers E."/>
        </authorList>
    </citation>
    <scope>NUCLEOTIDE SEQUENCE</scope>
</reference>
<keyword evidence="2" id="KW-1185">Reference proteome</keyword>
<dbReference type="Proteomes" id="UP000472240">
    <property type="component" value="Chromosome 26"/>
</dbReference>
<reference evidence="1" key="4">
    <citation type="submission" date="2025-08" db="UniProtKB">
        <authorList>
            <consortium name="Ensembl"/>
        </authorList>
    </citation>
    <scope>IDENTIFICATION</scope>
</reference>
<reference evidence="1" key="5">
    <citation type="submission" date="2025-09" db="UniProtKB">
        <authorList>
            <consortium name="Ensembl"/>
        </authorList>
    </citation>
    <scope>IDENTIFICATION</scope>
</reference>